<comment type="caution">
    <text evidence="1">The sequence shown here is derived from an EMBL/GenBank/DDBJ whole genome shotgun (WGS) entry which is preliminary data.</text>
</comment>
<dbReference type="RefSeq" id="XP_018707052.1">
    <property type="nucleotide sequence ID" value="XM_018845329.1"/>
</dbReference>
<dbReference type="Proteomes" id="UP000076744">
    <property type="component" value="Unassembled WGS sequence"/>
</dbReference>
<organism evidence="1 2">
    <name type="scientific">Cordyceps fumosorosea (strain ARSEF 2679)</name>
    <name type="common">Isaria fumosorosea</name>
    <dbReference type="NCBI Taxonomy" id="1081104"/>
    <lineage>
        <taxon>Eukaryota</taxon>
        <taxon>Fungi</taxon>
        <taxon>Dikarya</taxon>
        <taxon>Ascomycota</taxon>
        <taxon>Pezizomycotina</taxon>
        <taxon>Sordariomycetes</taxon>
        <taxon>Hypocreomycetidae</taxon>
        <taxon>Hypocreales</taxon>
        <taxon>Cordycipitaceae</taxon>
        <taxon>Cordyceps</taxon>
    </lineage>
</organism>
<evidence type="ECO:0000313" key="2">
    <source>
        <dbReference type="Proteomes" id="UP000076744"/>
    </source>
</evidence>
<proteinExistence type="predicted"/>
<reference evidence="1 2" key="1">
    <citation type="journal article" date="2016" name="Genome Biol. Evol.">
        <title>Divergent and convergent evolution of fungal pathogenicity.</title>
        <authorList>
            <person name="Shang Y."/>
            <person name="Xiao G."/>
            <person name="Zheng P."/>
            <person name="Cen K."/>
            <person name="Zhan S."/>
            <person name="Wang C."/>
        </authorList>
    </citation>
    <scope>NUCLEOTIDE SEQUENCE [LARGE SCALE GENOMIC DNA]</scope>
    <source>
        <strain evidence="1 2">ARSEF 2679</strain>
    </source>
</reference>
<protein>
    <submittedName>
        <fullName evidence="1">Uncharacterized protein</fullName>
    </submittedName>
</protein>
<sequence length="248" mass="27933">MSDKRSEALLKMIANLSYDWDRPFPFWYFTGKMVSKARFDDQDQLKLFNATRVMTEYIAFENTAISDQDKSKHTGRAVQVVEIYFSKPQPGKNFKLTWKPARSVISRSVQRPSRLTALMEGVPWASPSSLFEALDVDPCQIPHETHQQVLALAAAWVLLHFLVVYASTERCTNTLLPSTRAALLLSVPPLLIPHEYYALGNNWGIAGLILCMVYGRLCQWAVTLGAQAEFSNEYVSSASTRPLANIDV</sequence>
<name>A0A168CB04_CORFA</name>
<dbReference type="OrthoDB" id="4951138at2759"/>
<dbReference type="EMBL" id="AZHB01000003">
    <property type="protein sequence ID" value="OAA71171.1"/>
    <property type="molecule type" value="Genomic_DNA"/>
</dbReference>
<keyword evidence="2" id="KW-1185">Reference proteome</keyword>
<accession>A0A168CB04</accession>
<dbReference type="AlphaFoldDB" id="A0A168CB04"/>
<evidence type="ECO:0000313" key="1">
    <source>
        <dbReference type="EMBL" id="OAA71171.1"/>
    </source>
</evidence>
<gene>
    <name evidence="1" type="ORF">ISF_01722</name>
</gene>
<dbReference type="GeneID" id="30018014"/>